<dbReference type="CDD" id="cd01837">
    <property type="entry name" value="SGNH_plant_lipase_like"/>
    <property type="match status" value="1"/>
</dbReference>
<feature type="signal peptide" evidence="5">
    <location>
        <begin position="1"/>
        <end position="20"/>
    </location>
</feature>
<evidence type="ECO:0000313" key="7">
    <source>
        <dbReference type="Proteomes" id="UP001151287"/>
    </source>
</evidence>
<dbReference type="EMBL" id="JAMQYH010000005">
    <property type="protein sequence ID" value="KAJ1685269.1"/>
    <property type="molecule type" value="Genomic_DNA"/>
</dbReference>
<dbReference type="OrthoDB" id="672036at2759"/>
<keyword evidence="3" id="KW-0378">Hydrolase</keyword>
<dbReference type="Pfam" id="PF00657">
    <property type="entry name" value="Lipase_GDSL"/>
    <property type="match status" value="1"/>
</dbReference>
<proteinExistence type="inferred from homology"/>
<dbReference type="InterPro" id="IPR035669">
    <property type="entry name" value="SGNH_plant_lipase-like"/>
</dbReference>
<evidence type="ECO:0000256" key="3">
    <source>
        <dbReference type="ARBA" id="ARBA00022801"/>
    </source>
</evidence>
<name>A0A9P9ZAA7_9POAL</name>
<gene>
    <name evidence="6" type="ORF">LUZ63_016659</name>
</gene>
<feature type="chain" id="PRO_5040149537" evidence="5">
    <location>
        <begin position="21"/>
        <end position="376"/>
    </location>
</feature>
<evidence type="ECO:0000256" key="2">
    <source>
        <dbReference type="ARBA" id="ARBA00022729"/>
    </source>
</evidence>
<dbReference type="AlphaFoldDB" id="A0A9P9ZAA7"/>
<accession>A0A9P9ZAA7</accession>
<comment type="caution">
    <text evidence="6">The sequence shown here is derived from an EMBL/GenBank/DDBJ whole genome shotgun (WGS) entry which is preliminary data.</text>
</comment>
<evidence type="ECO:0000256" key="1">
    <source>
        <dbReference type="ARBA" id="ARBA00008668"/>
    </source>
</evidence>
<dbReference type="Proteomes" id="UP001151287">
    <property type="component" value="Unassembled WGS sequence"/>
</dbReference>
<reference evidence="6" key="1">
    <citation type="journal article" date="2022" name="Cell">
        <title>Repeat-based holocentromeres influence genome architecture and karyotype evolution.</title>
        <authorList>
            <person name="Hofstatter P.G."/>
            <person name="Thangavel G."/>
            <person name="Lux T."/>
            <person name="Neumann P."/>
            <person name="Vondrak T."/>
            <person name="Novak P."/>
            <person name="Zhang M."/>
            <person name="Costa L."/>
            <person name="Castellani M."/>
            <person name="Scott A."/>
            <person name="Toegelov H."/>
            <person name="Fuchs J."/>
            <person name="Mata-Sucre Y."/>
            <person name="Dias Y."/>
            <person name="Vanzela A.L.L."/>
            <person name="Huettel B."/>
            <person name="Almeida C.C.S."/>
            <person name="Simkova H."/>
            <person name="Souza G."/>
            <person name="Pedrosa-Harand A."/>
            <person name="Macas J."/>
            <person name="Mayer K.F.X."/>
            <person name="Houben A."/>
            <person name="Marques A."/>
        </authorList>
    </citation>
    <scope>NUCLEOTIDE SEQUENCE</scope>
    <source>
        <strain evidence="6">RhyBre1mFocal</strain>
    </source>
</reference>
<dbReference type="SUPFAM" id="SSF52266">
    <property type="entry name" value="SGNH hydrolase"/>
    <property type="match status" value="1"/>
</dbReference>
<dbReference type="PANTHER" id="PTHR22835">
    <property type="entry name" value="ZINC FINGER FYVE DOMAIN CONTAINING PROTEIN"/>
    <property type="match status" value="1"/>
</dbReference>
<dbReference type="InterPro" id="IPR036514">
    <property type="entry name" value="SGNH_hydro_sf"/>
</dbReference>
<keyword evidence="4" id="KW-0325">Glycoprotein</keyword>
<organism evidence="6 7">
    <name type="scientific">Rhynchospora breviuscula</name>
    <dbReference type="NCBI Taxonomy" id="2022672"/>
    <lineage>
        <taxon>Eukaryota</taxon>
        <taxon>Viridiplantae</taxon>
        <taxon>Streptophyta</taxon>
        <taxon>Embryophyta</taxon>
        <taxon>Tracheophyta</taxon>
        <taxon>Spermatophyta</taxon>
        <taxon>Magnoliopsida</taxon>
        <taxon>Liliopsida</taxon>
        <taxon>Poales</taxon>
        <taxon>Cyperaceae</taxon>
        <taxon>Cyperoideae</taxon>
        <taxon>Rhynchosporeae</taxon>
        <taxon>Rhynchospora</taxon>
    </lineage>
</organism>
<protein>
    <submittedName>
        <fullName evidence="6">Uncharacterized protein</fullName>
    </submittedName>
</protein>
<evidence type="ECO:0000256" key="4">
    <source>
        <dbReference type="ARBA" id="ARBA00023180"/>
    </source>
</evidence>
<dbReference type="Gene3D" id="3.40.50.1110">
    <property type="entry name" value="SGNH hydrolase"/>
    <property type="match status" value="1"/>
</dbReference>
<dbReference type="InterPro" id="IPR001087">
    <property type="entry name" value="GDSL"/>
</dbReference>
<sequence length="376" mass="41871">MKSSPQFSLLFLLFSFVAKALPLIRTKHVNAIFSFGDSYADTGNFAVLASPVLNDTIWTSKPPYGETFFHGPNGRCSDGRLVIDFIADEMGLPFLPPYLSHNESFSRGANFAVSGATALEFEFFVKNNLTSPDIINSSLRVQLSWFEELKPSLCSTPEDCWEYFGKCLFVLGEIGGNDYAYMLFFGWSVEQTMAYVPYVISVISSAVERLINEGATAIVIPGTWPAGCAPINLAINMNASIDAYEPQTGCIKALNELHRSHNIKLRFEITKLRLRYPHVALIYTDYYSLTIDFLLFPQHFGFIRAPLMACCGNGNNQYNINLTEACGMPGVSACQDPSTYVSWDGAHMTEAAYRYIASSWLRGPYADPPILLALRY</sequence>
<comment type="similarity">
    <text evidence="1">Belongs to the 'GDSL' lipolytic enzyme family.</text>
</comment>
<dbReference type="PANTHER" id="PTHR22835:SF681">
    <property type="entry name" value="OS01G0216300 PROTEIN"/>
    <property type="match status" value="1"/>
</dbReference>
<evidence type="ECO:0000313" key="6">
    <source>
        <dbReference type="EMBL" id="KAJ1685269.1"/>
    </source>
</evidence>
<dbReference type="GO" id="GO:0016788">
    <property type="term" value="F:hydrolase activity, acting on ester bonds"/>
    <property type="evidence" value="ECO:0007669"/>
    <property type="project" value="InterPro"/>
</dbReference>
<keyword evidence="2 5" id="KW-0732">Signal</keyword>
<evidence type="ECO:0000256" key="5">
    <source>
        <dbReference type="SAM" id="SignalP"/>
    </source>
</evidence>
<keyword evidence="7" id="KW-1185">Reference proteome</keyword>